<proteinExistence type="predicted"/>
<dbReference type="OrthoDB" id="6888481at2"/>
<dbReference type="RefSeq" id="WP_136916784.1">
    <property type="nucleotide sequence ID" value="NZ_CP039371.1"/>
</dbReference>
<sequence length="211" mass="24213">MDRHEAAVVGGSLISFLPGLTVQQREAVELAILFTDRVTETDRAGGLVDDWYSYFRRRLQFLGWDAINPEQVHWPQRRRQAIVDKALSIVEHVGGEKYASGLSLALPALLRSDQALLHLEQRSRDRGLFQLLPCAPAKNGYVEMVLYHEAGDRQAFTSGFFTRVLDSTTIKAELVRFNVRLFQQEFQADVRRNVDRLRLREIRAVQLYGTR</sequence>
<evidence type="ECO:0000313" key="1">
    <source>
        <dbReference type="EMBL" id="QCI14804.1"/>
    </source>
</evidence>
<dbReference type="EMBL" id="CP039371">
    <property type="protein sequence ID" value="QCI14804.1"/>
    <property type="molecule type" value="Genomic_DNA"/>
</dbReference>
<dbReference type="Proteomes" id="UP000298551">
    <property type="component" value="Chromosome"/>
</dbReference>
<evidence type="ECO:0000313" key="2">
    <source>
        <dbReference type="Proteomes" id="UP000298551"/>
    </source>
</evidence>
<protein>
    <submittedName>
        <fullName evidence="1">Uncharacterized protein</fullName>
    </submittedName>
</protein>
<reference evidence="2" key="1">
    <citation type="submission" date="2019-04" db="EMBL/GenBank/DDBJ databases">
        <title>Genome sequence of Pseudomonas putida 1290, an auxin catabolizing strain.</title>
        <authorList>
            <person name="Laird T.S."/>
            <person name="Leveau J.H.J."/>
        </authorList>
    </citation>
    <scope>NUCLEOTIDE SEQUENCE [LARGE SCALE GENOMIC DNA]</scope>
    <source>
        <strain evidence="2">1290</strain>
    </source>
</reference>
<name>A0A4D6XH46_PSEPU</name>
<gene>
    <name evidence="1" type="ORF">E6B08_27145</name>
</gene>
<accession>A0A4D6XH46</accession>
<dbReference type="AlphaFoldDB" id="A0A4D6XH46"/>
<organism evidence="1 2">
    <name type="scientific">Pseudomonas putida</name>
    <name type="common">Arthrobacter siderocapsulatus</name>
    <dbReference type="NCBI Taxonomy" id="303"/>
    <lineage>
        <taxon>Bacteria</taxon>
        <taxon>Pseudomonadati</taxon>
        <taxon>Pseudomonadota</taxon>
        <taxon>Gammaproteobacteria</taxon>
        <taxon>Pseudomonadales</taxon>
        <taxon>Pseudomonadaceae</taxon>
        <taxon>Pseudomonas</taxon>
    </lineage>
</organism>